<organism evidence="3 4">
    <name type="scientific">Phytophthora nicotianae</name>
    <name type="common">Potato buckeye rot agent</name>
    <name type="synonym">Phytophthora parasitica</name>
    <dbReference type="NCBI Taxonomy" id="4792"/>
    <lineage>
        <taxon>Eukaryota</taxon>
        <taxon>Sar</taxon>
        <taxon>Stramenopiles</taxon>
        <taxon>Oomycota</taxon>
        <taxon>Peronosporomycetes</taxon>
        <taxon>Peronosporales</taxon>
        <taxon>Peronosporaceae</taxon>
        <taxon>Phytophthora</taxon>
    </lineage>
</organism>
<evidence type="ECO:0000256" key="1">
    <source>
        <dbReference type="SAM" id="MobiDB-lite"/>
    </source>
</evidence>
<evidence type="ECO:0000256" key="2">
    <source>
        <dbReference type="SAM" id="Phobius"/>
    </source>
</evidence>
<evidence type="ECO:0000313" key="3">
    <source>
        <dbReference type="EMBL" id="KUF81655.1"/>
    </source>
</evidence>
<protein>
    <submittedName>
        <fullName evidence="3">Uncharacterized protein</fullName>
    </submittedName>
</protein>
<reference evidence="3 4" key="1">
    <citation type="submission" date="2015-11" db="EMBL/GenBank/DDBJ databases">
        <title>Genomes and virulence difference between two physiological races of Phytophthora nicotianae.</title>
        <authorList>
            <person name="Liu H."/>
            <person name="Ma X."/>
            <person name="Yu H."/>
            <person name="Fang D."/>
            <person name="Li Y."/>
            <person name="Wang X."/>
            <person name="Wang W."/>
            <person name="Dong Y."/>
            <person name="Xiao B."/>
        </authorList>
    </citation>
    <scope>NUCLEOTIDE SEQUENCE [LARGE SCALE GENOMIC DNA]</scope>
    <source>
        <strain evidence="4">race 0</strain>
    </source>
</reference>
<keyword evidence="2" id="KW-0812">Transmembrane</keyword>
<feature type="transmembrane region" description="Helical" evidence="2">
    <location>
        <begin position="47"/>
        <end position="67"/>
    </location>
</feature>
<name>A0A0W8CC66_PHYNI</name>
<sequence length="314" mass="34030">MDGEGEAQEQSKREAPLSTVSLDSTYDHDDGDSASVEKPRLRNRYSWTPFVVLMGLVLVAVGLVLALDRGDASQAAVAVYEGDPIFSTTHSSLTSGKGLTAPQRKLVAWLNQARNASELYIEGGSSNASLSGALFPRNESDTLLPFDALVTIYSGVVLPSQQYIALANGRGFKWVETSLGYGDTITTSGCLTASQSIPFDGLDSVIKTSNWTSSGDKTEVNVVFNGGNYTVSKENDYDSYLSETEDTRCWLIESESEDFESRVCFPSFGDLPLKSDVAEVFNATSACPQLAPKTTSSPTWVPLPLRKWYASHQE</sequence>
<dbReference type="Proteomes" id="UP000052943">
    <property type="component" value="Unassembled WGS sequence"/>
</dbReference>
<dbReference type="OrthoDB" id="103991at2759"/>
<feature type="region of interest" description="Disordered" evidence="1">
    <location>
        <begin position="1"/>
        <end position="36"/>
    </location>
</feature>
<keyword evidence="2" id="KW-1133">Transmembrane helix</keyword>
<accession>A0A0W8CC66</accession>
<keyword evidence="2" id="KW-0472">Membrane</keyword>
<evidence type="ECO:0000313" key="4">
    <source>
        <dbReference type="Proteomes" id="UP000052943"/>
    </source>
</evidence>
<proteinExistence type="predicted"/>
<gene>
    <name evidence="3" type="ORF">AM587_10002978</name>
</gene>
<comment type="caution">
    <text evidence="3">The sequence shown here is derived from an EMBL/GenBank/DDBJ whole genome shotgun (WGS) entry which is preliminary data.</text>
</comment>
<dbReference type="EMBL" id="LNFO01004061">
    <property type="protein sequence ID" value="KUF81655.1"/>
    <property type="molecule type" value="Genomic_DNA"/>
</dbReference>
<dbReference type="AlphaFoldDB" id="A0A0W8CC66"/>